<dbReference type="InterPro" id="IPR023298">
    <property type="entry name" value="ATPase_P-typ_TM_dom_sf"/>
</dbReference>
<dbReference type="PANTHER" id="PTHR42861">
    <property type="entry name" value="CALCIUM-TRANSPORTING ATPASE"/>
    <property type="match status" value="1"/>
</dbReference>
<dbReference type="AlphaFoldDB" id="A0A7R9V2G2"/>
<keyword evidence="3" id="KW-0547">Nucleotide-binding</keyword>
<evidence type="ECO:0000256" key="7">
    <source>
        <dbReference type="ARBA" id="ARBA00022989"/>
    </source>
</evidence>
<feature type="region of interest" description="Disordered" evidence="9">
    <location>
        <begin position="276"/>
        <end position="303"/>
    </location>
</feature>
<keyword evidence="5" id="KW-0460">Magnesium</keyword>
<name>A0A7R9V2G2_9CHLO</name>
<dbReference type="GO" id="GO:0016020">
    <property type="term" value="C:membrane"/>
    <property type="evidence" value="ECO:0007669"/>
    <property type="project" value="UniProtKB-SubCell"/>
</dbReference>
<sequence>MGGGTAVARHAADVVLSDDNFATIVFAVAEGRTIYANTKQFIRYMISSNIGEVVAIFTAALLGTPEVLTPVQLLWVNLVTDGLPATALGFNKADRSVMAHPPRRADEPIVSSWLFVRYLVIGLYVGIATTAGFVWWYVSAATGPQLSWSQLVQHHACNVSALPGDPKSCAPFEAKEPRTVAMSVLVLIEMLNALNNLSEDASLLSTPPWDNFWLLGAIATSMALHFLVLYVPFFASVFGVAAIGWHEWQMITYLSLPVIFIDEVMKFISRRLQRGRERARSRGGGNGHAQGRQRTAIPGAGTAPQAGVDFANWERRMMAGWLGQVFAPLSGGENKREL</sequence>
<evidence type="ECO:0000259" key="11">
    <source>
        <dbReference type="Pfam" id="PF00689"/>
    </source>
</evidence>
<keyword evidence="6" id="KW-1278">Translocase</keyword>
<feature type="transmembrane region" description="Helical" evidence="10">
    <location>
        <begin position="41"/>
        <end position="62"/>
    </location>
</feature>
<dbReference type="GO" id="GO:0005524">
    <property type="term" value="F:ATP binding"/>
    <property type="evidence" value="ECO:0007669"/>
    <property type="project" value="UniProtKB-KW"/>
</dbReference>
<gene>
    <name evidence="12" type="ORF">CEUR00632_LOCUS966</name>
</gene>
<proteinExistence type="predicted"/>
<comment type="subcellular location">
    <subcellularLocation>
        <location evidence="1">Membrane</location>
        <topology evidence="1">Multi-pass membrane protein</topology>
    </subcellularLocation>
</comment>
<dbReference type="Gene3D" id="3.40.50.1000">
    <property type="entry name" value="HAD superfamily/HAD-like"/>
    <property type="match status" value="1"/>
</dbReference>
<dbReference type="InterPro" id="IPR006068">
    <property type="entry name" value="ATPase_P-typ_cation-transptr_C"/>
</dbReference>
<evidence type="ECO:0000256" key="8">
    <source>
        <dbReference type="ARBA" id="ARBA00023136"/>
    </source>
</evidence>
<dbReference type="EMBL" id="HBEC01002031">
    <property type="protein sequence ID" value="CAD8280931.1"/>
    <property type="molecule type" value="Transcribed_RNA"/>
</dbReference>
<dbReference type="InterPro" id="IPR023214">
    <property type="entry name" value="HAD_sf"/>
</dbReference>
<feature type="transmembrane region" description="Helical" evidence="10">
    <location>
        <begin position="114"/>
        <end position="138"/>
    </location>
</feature>
<reference evidence="12" key="1">
    <citation type="submission" date="2021-01" db="EMBL/GenBank/DDBJ databases">
        <authorList>
            <person name="Corre E."/>
            <person name="Pelletier E."/>
            <person name="Niang G."/>
            <person name="Scheremetjew M."/>
            <person name="Finn R."/>
            <person name="Kale V."/>
            <person name="Holt S."/>
            <person name="Cochrane G."/>
            <person name="Meng A."/>
            <person name="Brown T."/>
            <person name="Cohen L."/>
        </authorList>
    </citation>
    <scope>NUCLEOTIDE SEQUENCE</scope>
    <source>
        <strain evidence="12">CCMP219</strain>
    </source>
</reference>
<organism evidence="12">
    <name type="scientific">Chlamydomonas euryale</name>
    <dbReference type="NCBI Taxonomy" id="1486919"/>
    <lineage>
        <taxon>Eukaryota</taxon>
        <taxon>Viridiplantae</taxon>
        <taxon>Chlorophyta</taxon>
        <taxon>core chlorophytes</taxon>
        <taxon>Chlorophyceae</taxon>
        <taxon>CS clade</taxon>
        <taxon>Chlamydomonadales</taxon>
        <taxon>Chlamydomonadaceae</taxon>
        <taxon>Chlamydomonas</taxon>
    </lineage>
</organism>
<keyword evidence="4" id="KW-0067">ATP-binding</keyword>
<dbReference type="Pfam" id="PF00689">
    <property type="entry name" value="Cation_ATPase_C"/>
    <property type="match status" value="1"/>
</dbReference>
<evidence type="ECO:0000256" key="6">
    <source>
        <dbReference type="ARBA" id="ARBA00022967"/>
    </source>
</evidence>
<feature type="transmembrane region" description="Helical" evidence="10">
    <location>
        <begin position="212"/>
        <end position="245"/>
    </location>
</feature>
<accession>A0A7R9V2G2</accession>
<dbReference type="Gene3D" id="1.20.1110.10">
    <property type="entry name" value="Calcium-transporting ATPase, transmembrane domain"/>
    <property type="match status" value="1"/>
</dbReference>
<evidence type="ECO:0000256" key="5">
    <source>
        <dbReference type="ARBA" id="ARBA00022842"/>
    </source>
</evidence>
<evidence type="ECO:0000256" key="2">
    <source>
        <dbReference type="ARBA" id="ARBA00022692"/>
    </source>
</evidence>
<evidence type="ECO:0000256" key="3">
    <source>
        <dbReference type="ARBA" id="ARBA00022741"/>
    </source>
</evidence>
<feature type="transmembrane region" description="Helical" evidence="10">
    <location>
        <begin position="74"/>
        <end position="93"/>
    </location>
</feature>
<dbReference type="SUPFAM" id="SSF81665">
    <property type="entry name" value="Calcium ATPase, transmembrane domain M"/>
    <property type="match status" value="1"/>
</dbReference>
<dbReference type="FunFam" id="1.20.1110.10:FF:000065">
    <property type="entry name" value="Sarcoplasmic/endoplasmic reticulum calcium ATPase 1"/>
    <property type="match status" value="1"/>
</dbReference>
<keyword evidence="8 10" id="KW-0472">Membrane</keyword>
<evidence type="ECO:0000256" key="9">
    <source>
        <dbReference type="SAM" id="MobiDB-lite"/>
    </source>
</evidence>
<keyword evidence="7 10" id="KW-1133">Transmembrane helix</keyword>
<evidence type="ECO:0000256" key="4">
    <source>
        <dbReference type="ARBA" id="ARBA00022840"/>
    </source>
</evidence>
<evidence type="ECO:0000256" key="1">
    <source>
        <dbReference type="ARBA" id="ARBA00004141"/>
    </source>
</evidence>
<feature type="domain" description="Cation-transporting P-type ATPase C-terminal" evidence="11">
    <location>
        <begin position="65"/>
        <end position="268"/>
    </location>
</feature>
<keyword evidence="2 10" id="KW-0812">Transmembrane</keyword>
<protein>
    <recommendedName>
        <fullName evidence="11">Cation-transporting P-type ATPase C-terminal domain-containing protein</fullName>
    </recommendedName>
</protein>
<evidence type="ECO:0000313" key="12">
    <source>
        <dbReference type="EMBL" id="CAD8280931.1"/>
    </source>
</evidence>
<evidence type="ECO:0000256" key="10">
    <source>
        <dbReference type="SAM" id="Phobius"/>
    </source>
</evidence>